<feature type="signal peptide" evidence="5">
    <location>
        <begin position="1"/>
        <end position="19"/>
    </location>
</feature>
<dbReference type="InterPro" id="IPR006664">
    <property type="entry name" value="OMP_bac"/>
</dbReference>
<evidence type="ECO:0000259" key="6">
    <source>
        <dbReference type="PROSITE" id="PS51123"/>
    </source>
</evidence>
<dbReference type="InterPro" id="IPR036737">
    <property type="entry name" value="OmpA-like_sf"/>
</dbReference>
<dbReference type="PANTHER" id="PTHR30329:SF21">
    <property type="entry name" value="LIPOPROTEIN YIAD-RELATED"/>
    <property type="match status" value="1"/>
</dbReference>
<name>A0A2R8BSD3_9RHOB</name>
<feature type="domain" description="OmpA-like" evidence="6">
    <location>
        <begin position="184"/>
        <end position="298"/>
    </location>
</feature>
<evidence type="ECO:0000256" key="4">
    <source>
        <dbReference type="PROSITE-ProRule" id="PRU00473"/>
    </source>
</evidence>
<evidence type="ECO:0000256" key="1">
    <source>
        <dbReference type="ARBA" id="ARBA00004442"/>
    </source>
</evidence>
<sequence>MKRALVIVLSVWSAPAAVALTLDIPGPAIRTEEAVMDGRVSLPEGAFADGTLPMRTTEGTVARSAWRLPGASRTLSQVLAPVRSQLDEAGFDVVFECSAVTCGGFDFRFALDLLPAPAMYVDLGRYRYLLAEGPGEALVSVLVSRGGEAQYLHLTSVSRDEGAGVSAEEGSAVPTGPIWDRLRRDGHAVLERVDFDTGSSTLVVAESAALGELARGLQAAPAARIAIVGHTDTDGGLEANLALSRLRAQAVRRTLIDRFDVDPERITAEGVAYLSPRASNATEAGRGANRRVEVVLTE</sequence>
<accession>A0A2R8BSD3</accession>
<dbReference type="PRINTS" id="PR01021">
    <property type="entry name" value="OMPADOMAIN"/>
</dbReference>
<protein>
    <submittedName>
        <fullName evidence="7">Outer membrane protein Omp38</fullName>
    </submittedName>
</protein>
<evidence type="ECO:0000256" key="2">
    <source>
        <dbReference type="ARBA" id="ARBA00023136"/>
    </source>
</evidence>
<dbReference type="EMBL" id="ONZF01000002">
    <property type="protein sequence ID" value="SPJ23062.1"/>
    <property type="molecule type" value="Genomic_DNA"/>
</dbReference>
<feature type="chain" id="PRO_5015326813" evidence="5">
    <location>
        <begin position="20"/>
        <end position="298"/>
    </location>
</feature>
<evidence type="ECO:0000256" key="5">
    <source>
        <dbReference type="SAM" id="SignalP"/>
    </source>
</evidence>
<dbReference type="CDD" id="cd07185">
    <property type="entry name" value="OmpA_C-like"/>
    <property type="match status" value="1"/>
</dbReference>
<comment type="subcellular location">
    <subcellularLocation>
        <location evidence="1">Cell outer membrane</location>
    </subcellularLocation>
</comment>
<dbReference type="RefSeq" id="WP_181375687.1">
    <property type="nucleotide sequence ID" value="NZ_ONZF01000002.1"/>
</dbReference>
<keyword evidence="3" id="KW-0998">Cell outer membrane</keyword>
<dbReference type="Proteomes" id="UP000244912">
    <property type="component" value="Unassembled WGS sequence"/>
</dbReference>
<keyword evidence="2 4" id="KW-0472">Membrane</keyword>
<evidence type="ECO:0000313" key="7">
    <source>
        <dbReference type="EMBL" id="SPJ23062.1"/>
    </source>
</evidence>
<dbReference type="SUPFAM" id="SSF103088">
    <property type="entry name" value="OmpA-like"/>
    <property type="match status" value="1"/>
</dbReference>
<dbReference type="PROSITE" id="PS51123">
    <property type="entry name" value="OMPA_2"/>
    <property type="match status" value="1"/>
</dbReference>
<keyword evidence="8" id="KW-1185">Reference proteome</keyword>
<proteinExistence type="predicted"/>
<reference evidence="7 8" key="1">
    <citation type="submission" date="2018-03" db="EMBL/GenBank/DDBJ databases">
        <authorList>
            <person name="Keele B.F."/>
        </authorList>
    </citation>
    <scope>NUCLEOTIDE SEQUENCE [LARGE SCALE GENOMIC DNA]</scope>
    <source>
        <strain evidence="7 8">CECT 8504</strain>
    </source>
</reference>
<dbReference type="Pfam" id="PF00691">
    <property type="entry name" value="OmpA"/>
    <property type="match status" value="1"/>
</dbReference>
<dbReference type="AlphaFoldDB" id="A0A2R8BSD3"/>
<evidence type="ECO:0000256" key="3">
    <source>
        <dbReference type="ARBA" id="ARBA00023237"/>
    </source>
</evidence>
<keyword evidence="5" id="KW-0732">Signal</keyword>
<dbReference type="InterPro" id="IPR050330">
    <property type="entry name" value="Bact_OuterMem_StrucFunc"/>
</dbReference>
<dbReference type="Gene3D" id="3.30.1330.60">
    <property type="entry name" value="OmpA-like domain"/>
    <property type="match status" value="1"/>
</dbReference>
<evidence type="ECO:0000313" key="8">
    <source>
        <dbReference type="Proteomes" id="UP000244912"/>
    </source>
</evidence>
<dbReference type="PANTHER" id="PTHR30329">
    <property type="entry name" value="STATOR ELEMENT OF FLAGELLAR MOTOR COMPLEX"/>
    <property type="match status" value="1"/>
</dbReference>
<organism evidence="7 8">
    <name type="scientific">Palleronia abyssalis</name>
    <dbReference type="NCBI Taxonomy" id="1501240"/>
    <lineage>
        <taxon>Bacteria</taxon>
        <taxon>Pseudomonadati</taxon>
        <taxon>Pseudomonadota</taxon>
        <taxon>Alphaproteobacteria</taxon>
        <taxon>Rhodobacterales</taxon>
        <taxon>Roseobacteraceae</taxon>
        <taxon>Palleronia</taxon>
    </lineage>
</organism>
<dbReference type="GO" id="GO:0009279">
    <property type="term" value="C:cell outer membrane"/>
    <property type="evidence" value="ECO:0007669"/>
    <property type="project" value="UniProtKB-SubCell"/>
</dbReference>
<gene>
    <name evidence="7" type="ORF">PAA8504_00867</name>
</gene>
<dbReference type="InterPro" id="IPR006665">
    <property type="entry name" value="OmpA-like"/>
</dbReference>